<protein>
    <submittedName>
        <fullName evidence="2">ROK family protein</fullName>
    </submittedName>
</protein>
<evidence type="ECO:0000313" key="2">
    <source>
        <dbReference type="EMBL" id="AHH16389.1"/>
    </source>
</evidence>
<dbReference type="EMBL" id="CP006850">
    <property type="protein sequence ID" value="AHH16389.1"/>
    <property type="molecule type" value="Genomic_DNA"/>
</dbReference>
<comment type="similarity">
    <text evidence="1">Belongs to the ROK (NagC/XylR) family.</text>
</comment>
<dbReference type="PATRIC" id="fig|1415166.3.peg.1615"/>
<sequence length="296" mass="29713">MTVLAVQIGVNDFAACRVAEDVDEDDVRRVPIPAVGVWEAFRDLLLDAAEGQDVEAVGIASPGPVDMSAGVVAPAGIREWQTGFALTAAVSEVFPAAKVQIGLDGVCSGLAEHNFGATAEVMDSITLMVSEHVTAGVMVGGFVVVGRTGNAGNFGHILVPGFDDSCDCGGRGCVDAIAGGRSLVRWARGQGFGGDSVEALISAAAAGDQVATAALQRAGTALGRAIASVAPLLDFDLVVLGGTVSKAGPALWKPLNAAVATHARIGFLTGLRVIPSEIDDVGVLAGAGVLGLMAAS</sequence>
<dbReference type="InterPro" id="IPR043129">
    <property type="entry name" value="ATPase_NBD"/>
</dbReference>
<accession>W5TB89</accession>
<dbReference type="OrthoDB" id="8772678at2"/>
<dbReference type="HOGENOM" id="CLU_036604_0_4_11"/>
<dbReference type="KEGG" id="nno:NONO_c15880"/>
<dbReference type="RefSeq" id="WP_025347899.1">
    <property type="nucleotide sequence ID" value="NZ_CP006850.1"/>
</dbReference>
<keyword evidence="3" id="KW-1185">Reference proteome</keyword>
<dbReference type="Gene3D" id="3.30.420.40">
    <property type="match status" value="2"/>
</dbReference>
<dbReference type="Proteomes" id="UP000019150">
    <property type="component" value="Chromosome"/>
</dbReference>
<proteinExistence type="inferred from homology"/>
<dbReference type="eggNOG" id="COG1940">
    <property type="taxonomic scope" value="Bacteria"/>
</dbReference>
<evidence type="ECO:0000313" key="3">
    <source>
        <dbReference type="Proteomes" id="UP000019150"/>
    </source>
</evidence>
<evidence type="ECO:0000256" key="1">
    <source>
        <dbReference type="ARBA" id="ARBA00006479"/>
    </source>
</evidence>
<dbReference type="Pfam" id="PF00480">
    <property type="entry name" value="ROK"/>
    <property type="match status" value="1"/>
</dbReference>
<dbReference type="InterPro" id="IPR000600">
    <property type="entry name" value="ROK"/>
</dbReference>
<name>W5TB89_9NOCA</name>
<dbReference type="STRING" id="1415166.NONO_c15880"/>
<dbReference type="PANTHER" id="PTHR18964:SF169">
    <property type="entry name" value="N-ACETYLMANNOSAMINE KINASE"/>
    <property type="match status" value="1"/>
</dbReference>
<dbReference type="SUPFAM" id="SSF53067">
    <property type="entry name" value="Actin-like ATPase domain"/>
    <property type="match status" value="1"/>
</dbReference>
<dbReference type="AlphaFoldDB" id="W5TB89"/>
<gene>
    <name evidence="2" type="ORF">NONO_c15880</name>
</gene>
<organism evidence="2 3">
    <name type="scientific">Nocardia nova SH22a</name>
    <dbReference type="NCBI Taxonomy" id="1415166"/>
    <lineage>
        <taxon>Bacteria</taxon>
        <taxon>Bacillati</taxon>
        <taxon>Actinomycetota</taxon>
        <taxon>Actinomycetes</taxon>
        <taxon>Mycobacteriales</taxon>
        <taxon>Nocardiaceae</taxon>
        <taxon>Nocardia</taxon>
    </lineage>
</organism>
<dbReference type="PANTHER" id="PTHR18964">
    <property type="entry name" value="ROK (REPRESSOR, ORF, KINASE) FAMILY"/>
    <property type="match status" value="1"/>
</dbReference>
<reference evidence="2 3" key="1">
    <citation type="journal article" date="2014" name="Appl. Environ. Microbiol.">
        <title>Insights into the Microbial Degradation of Rubber and Gutta-Percha by Analysis of the Complete Genome of Nocardia nova SH22a.</title>
        <authorList>
            <person name="Luo Q."/>
            <person name="Hiessl S."/>
            <person name="Poehlein A."/>
            <person name="Daniel R."/>
            <person name="Steinbuchel A."/>
        </authorList>
    </citation>
    <scope>NUCLEOTIDE SEQUENCE [LARGE SCALE GENOMIC DNA]</scope>
    <source>
        <strain evidence="2">SH22a</strain>
    </source>
</reference>